<evidence type="ECO:0000313" key="1">
    <source>
        <dbReference type="EMBL" id="MBB3706133.1"/>
    </source>
</evidence>
<dbReference type="EMBL" id="JACICB010000008">
    <property type="protein sequence ID" value="MBB3706133.1"/>
    <property type="molecule type" value="Genomic_DNA"/>
</dbReference>
<keyword evidence="2" id="KW-1185">Reference proteome</keyword>
<proteinExistence type="predicted"/>
<name>A0ABR6H6J6_AMIAI</name>
<sequence>MPSRQPGVRTRQAATAACIQAESERTFLLAGADRRIEQIPSSALNADGAICGISVVRAYVLSCMNATLGEPLRAMPADKASGKALWGRAGLSARGAVFIGMFEACRGGAAEAFLSR</sequence>
<evidence type="ECO:0000313" key="2">
    <source>
        <dbReference type="Proteomes" id="UP000577697"/>
    </source>
</evidence>
<dbReference type="RefSeq" id="WP_067963844.1">
    <property type="nucleotide sequence ID" value="NZ_CP015005.1"/>
</dbReference>
<accession>A0ABR6H6J6</accession>
<gene>
    <name evidence="1" type="ORF">FHS67_002453</name>
</gene>
<dbReference type="Proteomes" id="UP000577697">
    <property type="component" value="Unassembled WGS sequence"/>
</dbReference>
<comment type="caution">
    <text evidence="1">The sequence shown here is derived from an EMBL/GenBank/DDBJ whole genome shotgun (WGS) entry which is preliminary data.</text>
</comment>
<reference evidence="1 2" key="1">
    <citation type="submission" date="2020-08" db="EMBL/GenBank/DDBJ databases">
        <title>Genomic Encyclopedia of Type Strains, Phase IV (KMG-IV): sequencing the most valuable type-strain genomes for metagenomic binning, comparative biology and taxonomic classification.</title>
        <authorList>
            <person name="Goeker M."/>
        </authorList>
    </citation>
    <scope>NUCLEOTIDE SEQUENCE [LARGE SCALE GENOMIC DNA]</scope>
    <source>
        <strain evidence="1 2">DSM 10368</strain>
    </source>
</reference>
<organism evidence="1 2">
    <name type="scientific">Aminobacter aminovorans</name>
    <name type="common">Chelatobacter heintzii</name>
    <dbReference type="NCBI Taxonomy" id="83263"/>
    <lineage>
        <taxon>Bacteria</taxon>
        <taxon>Pseudomonadati</taxon>
        <taxon>Pseudomonadota</taxon>
        <taxon>Alphaproteobacteria</taxon>
        <taxon>Hyphomicrobiales</taxon>
        <taxon>Phyllobacteriaceae</taxon>
        <taxon>Aminobacter</taxon>
    </lineage>
</organism>
<protein>
    <submittedName>
        <fullName evidence="1">Uncharacterized protein</fullName>
    </submittedName>
</protein>